<name>D0LD67_GORB4</name>
<dbReference type="AlphaFoldDB" id="D0LD67"/>
<dbReference type="Proteomes" id="UP000001219">
    <property type="component" value="Chromosome"/>
</dbReference>
<dbReference type="eggNOG" id="ENOG5031W9H">
    <property type="taxonomic scope" value="Bacteria"/>
</dbReference>
<dbReference type="NCBIfam" id="TIGR03086">
    <property type="entry name" value="TIGR03086 family metal-binding protein"/>
    <property type="match status" value="1"/>
</dbReference>
<dbReference type="Pfam" id="PF11716">
    <property type="entry name" value="MDMPI_N"/>
    <property type="match status" value="1"/>
</dbReference>
<dbReference type="NCBIfam" id="TIGR03083">
    <property type="entry name" value="maleylpyruvate isomerase family mycothiol-dependent enzyme"/>
    <property type="match status" value="1"/>
</dbReference>
<dbReference type="KEGG" id="gbr:Gbro_3356"/>
<dbReference type="Gene3D" id="1.20.120.450">
    <property type="entry name" value="dinb family like domain"/>
    <property type="match status" value="1"/>
</dbReference>
<reference evidence="3" key="1">
    <citation type="submission" date="2009-10" db="EMBL/GenBank/DDBJ databases">
        <title>The complete chromosome of Gordonia bronchialis DSM 43247.</title>
        <authorList>
            <consortium name="US DOE Joint Genome Institute (JGI-PGF)"/>
            <person name="Lucas S."/>
            <person name="Copeland A."/>
            <person name="Lapidus A."/>
            <person name="Glavina del Rio T."/>
            <person name="Dalin E."/>
            <person name="Tice H."/>
            <person name="Bruce D."/>
            <person name="Goodwin L."/>
            <person name="Pitluck S."/>
            <person name="Kyrpides N."/>
            <person name="Mavromatis K."/>
            <person name="Ivanova N."/>
            <person name="Ovchinnikova G."/>
            <person name="Saunders E."/>
            <person name="Brettin T."/>
            <person name="Detter J.C."/>
            <person name="Han C."/>
            <person name="Larimer F."/>
            <person name="Land M."/>
            <person name="Hauser L."/>
            <person name="Markowitz V."/>
            <person name="Cheng J.-F."/>
            <person name="Hugenholtz P."/>
            <person name="Woyke T."/>
            <person name="Wu D."/>
            <person name="Jando M."/>
            <person name="Schneider S."/>
            <person name="Goeker M."/>
            <person name="Klenk H.-P."/>
            <person name="Eisen J.A."/>
        </authorList>
    </citation>
    <scope>NUCLEOTIDE SEQUENCE [LARGE SCALE GENOMIC DNA]</scope>
    <source>
        <strain evidence="3">ATCC 25592 / DSM 43247 / BCRC 13721 / JCM 3198 / KCTC 3076 / NBRC 16047 / NCTC 10667</strain>
    </source>
</reference>
<dbReference type="InterPro" id="IPR034660">
    <property type="entry name" value="DinB/YfiT-like"/>
</dbReference>
<evidence type="ECO:0000313" key="3">
    <source>
        <dbReference type="Proteomes" id="UP000001219"/>
    </source>
</evidence>
<keyword evidence="3" id="KW-1185">Reference proteome</keyword>
<dbReference type="SUPFAM" id="SSF109854">
    <property type="entry name" value="DinB/YfiT-like putative metalloenzymes"/>
    <property type="match status" value="1"/>
</dbReference>
<dbReference type="RefSeq" id="WP_012835075.1">
    <property type="nucleotide sequence ID" value="NC_013441.1"/>
</dbReference>
<protein>
    <recommendedName>
        <fullName evidence="1">Mycothiol-dependent maleylpyruvate isomerase metal-binding domain-containing protein</fullName>
    </recommendedName>
</protein>
<dbReference type="HOGENOM" id="CLU_051661_2_1_11"/>
<feature type="domain" description="Mycothiol-dependent maleylpyruvate isomerase metal-binding" evidence="1">
    <location>
        <begin position="9"/>
        <end position="128"/>
    </location>
</feature>
<dbReference type="InterPro" id="IPR024344">
    <property type="entry name" value="MDMPI_metal-binding"/>
</dbReference>
<evidence type="ECO:0000259" key="1">
    <source>
        <dbReference type="Pfam" id="PF11716"/>
    </source>
</evidence>
<dbReference type="InterPro" id="IPR017517">
    <property type="entry name" value="Maleyloyr_isom"/>
</dbReference>
<proteinExistence type="predicted"/>
<organism evidence="2 3">
    <name type="scientific">Gordonia bronchialis (strain ATCC 25592 / DSM 43247 / BCRC 13721 / JCM 3198 / KCTC 3076 / NBRC 16047 / NCTC 10667)</name>
    <name type="common">Rhodococcus bronchialis</name>
    <dbReference type="NCBI Taxonomy" id="526226"/>
    <lineage>
        <taxon>Bacteria</taxon>
        <taxon>Bacillati</taxon>
        <taxon>Actinomycetota</taxon>
        <taxon>Actinomycetes</taxon>
        <taxon>Mycobacteriales</taxon>
        <taxon>Gordoniaceae</taxon>
        <taxon>Gordonia</taxon>
    </lineage>
</organism>
<gene>
    <name evidence="2" type="ordered locus">Gbro_3356</name>
</gene>
<dbReference type="STRING" id="526226.Gbro_3356"/>
<dbReference type="EMBL" id="CP001802">
    <property type="protein sequence ID" value="ACY22560.1"/>
    <property type="molecule type" value="Genomic_DNA"/>
</dbReference>
<dbReference type="OrthoDB" id="5185819at2"/>
<sequence length="194" mass="20542">MRDEATRLAEALDGFVAVVDVLDDCDWPRPSRCAGWSVADVVGHIIAVTDKFTSFARAETDTPRTAPAPRGDPAPLRRALAESVAASADAWPSCDGSRRCRLPFGTFSAVQAASINMMDALVHAWDIAAANGIDYRMPSRAIGPAIVIARRLVTPEAVAGGQYASGHLLPEPAADAEALLLRLTGRDPATGPRR</sequence>
<dbReference type="GO" id="GO:0046872">
    <property type="term" value="F:metal ion binding"/>
    <property type="evidence" value="ECO:0007669"/>
    <property type="project" value="InterPro"/>
</dbReference>
<evidence type="ECO:0000313" key="2">
    <source>
        <dbReference type="EMBL" id="ACY22560.1"/>
    </source>
</evidence>
<accession>D0LD67</accession>
<dbReference type="InterPro" id="IPR017520">
    <property type="entry name" value="CHP03086"/>
</dbReference>
<reference evidence="2 3" key="2">
    <citation type="journal article" date="2010" name="Stand. Genomic Sci.">
        <title>Complete genome sequence of Gordonia bronchialis type strain (3410).</title>
        <authorList>
            <person name="Ivanova N."/>
            <person name="Sikorski J."/>
            <person name="Jando M."/>
            <person name="Lapidus A."/>
            <person name="Nolan M."/>
            <person name="Lucas S."/>
            <person name="Del Rio T.G."/>
            <person name="Tice H."/>
            <person name="Copeland A."/>
            <person name="Cheng J.F."/>
            <person name="Chen F."/>
            <person name="Bruce D."/>
            <person name="Goodwin L."/>
            <person name="Pitluck S."/>
            <person name="Mavromatis K."/>
            <person name="Ovchinnikova G."/>
            <person name="Pati A."/>
            <person name="Chen A."/>
            <person name="Palaniappan K."/>
            <person name="Land M."/>
            <person name="Hauser L."/>
            <person name="Chang Y.J."/>
            <person name="Jeffries C.D."/>
            <person name="Chain P."/>
            <person name="Saunders E."/>
            <person name="Han C."/>
            <person name="Detter J.C."/>
            <person name="Brettin T."/>
            <person name="Rohde M."/>
            <person name="Goker M."/>
            <person name="Bristow J."/>
            <person name="Eisen J.A."/>
            <person name="Markowitz V."/>
            <person name="Hugenholtz P."/>
            <person name="Klenk H.P."/>
            <person name="Kyrpides N.C."/>
        </authorList>
    </citation>
    <scope>NUCLEOTIDE SEQUENCE [LARGE SCALE GENOMIC DNA]</scope>
    <source>
        <strain evidence="3">ATCC 25592 / DSM 43247 / BCRC 13721 / JCM 3198 / KCTC 3076 / NBRC 16047 / NCTC 10667</strain>
    </source>
</reference>